<comment type="caution">
    <text evidence="2">The sequence shown here is derived from an EMBL/GenBank/DDBJ whole genome shotgun (WGS) entry which is preliminary data.</text>
</comment>
<dbReference type="InterPro" id="IPR002711">
    <property type="entry name" value="HNH"/>
</dbReference>
<feature type="domain" description="HNH nuclease" evidence="1">
    <location>
        <begin position="185"/>
        <end position="244"/>
    </location>
</feature>
<protein>
    <recommendedName>
        <fullName evidence="1">HNH nuclease domain-containing protein</fullName>
    </recommendedName>
</protein>
<sequence length="259" mass="29810">MQKTCVRCGVEYETEDKRQKYCNRACYESARKTKKRSKPCEECGAPFIENYPGRRFCSKACRLAHGWIDRDPTKHSIFVCEWCETQFDHYTYRKRRFCCQHCANKFAAIQPKPSARRPESYITKPCDYCSKAYTVHKIFVEKRNTRFCSNVCRGAQRSIDIRGSNNPHWTGGTATLIDYGPNWHSQRRKAVRRDGHACQVCGYRSGGDTILDIHHIRKVKDLGGDWESANQLSNLIALCRTCHRLVEKGSVPCPTPTAA</sequence>
<dbReference type="Pfam" id="PF01844">
    <property type="entry name" value="HNH"/>
    <property type="match status" value="1"/>
</dbReference>
<dbReference type="EMBL" id="LAZR01000585">
    <property type="protein sequence ID" value="KKN63584.1"/>
    <property type="molecule type" value="Genomic_DNA"/>
</dbReference>
<dbReference type="AlphaFoldDB" id="A0A0F9S958"/>
<evidence type="ECO:0000259" key="1">
    <source>
        <dbReference type="SMART" id="SM00507"/>
    </source>
</evidence>
<dbReference type="Gene3D" id="1.10.30.50">
    <property type="match status" value="1"/>
</dbReference>
<dbReference type="GO" id="GO:0004519">
    <property type="term" value="F:endonuclease activity"/>
    <property type="evidence" value="ECO:0007669"/>
    <property type="project" value="InterPro"/>
</dbReference>
<gene>
    <name evidence="2" type="ORF">LCGC14_0500320</name>
</gene>
<accession>A0A0F9S958</accession>
<dbReference type="SMART" id="SM00507">
    <property type="entry name" value="HNHc"/>
    <property type="match status" value="1"/>
</dbReference>
<dbReference type="CDD" id="cd00085">
    <property type="entry name" value="HNHc"/>
    <property type="match status" value="1"/>
</dbReference>
<reference evidence="2" key="1">
    <citation type="journal article" date="2015" name="Nature">
        <title>Complex archaea that bridge the gap between prokaryotes and eukaryotes.</title>
        <authorList>
            <person name="Spang A."/>
            <person name="Saw J.H."/>
            <person name="Jorgensen S.L."/>
            <person name="Zaremba-Niedzwiedzka K."/>
            <person name="Martijn J."/>
            <person name="Lind A.E."/>
            <person name="van Eijk R."/>
            <person name="Schleper C."/>
            <person name="Guy L."/>
            <person name="Ettema T.J."/>
        </authorList>
    </citation>
    <scope>NUCLEOTIDE SEQUENCE</scope>
</reference>
<dbReference type="GO" id="GO:0008270">
    <property type="term" value="F:zinc ion binding"/>
    <property type="evidence" value="ECO:0007669"/>
    <property type="project" value="InterPro"/>
</dbReference>
<organism evidence="2">
    <name type="scientific">marine sediment metagenome</name>
    <dbReference type="NCBI Taxonomy" id="412755"/>
    <lineage>
        <taxon>unclassified sequences</taxon>
        <taxon>metagenomes</taxon>
        <taxon>ecological metagenomes</taxon>
    </lineage>
</organism>
<evidence type="ECO:0000313" key="2">
    <source>
        <dbReference type="EMBL" id="KKN63584.1"/>
    </source>
</evidence>
<dbReference type="GO" id="GO:0003676">
    <property type="term" value="F:nucleic acid binding"/>
    <property type="evidence" value="ECO:0007669"/>
    <property type="project" value="InterPro"/>
</dbReference>
<dbReference type="InterPro" id="IPR003615">
    <property type="entry name" value="HNH_nuc"/>
</dbReference>
<proteinExistence type="predicted"/>
<name>A0A0F9S958_9ZZZZ</name>